<dbReference type="GO" id="GO:1902936">
    <property type="term" value="F:phosphatidylinositol bisphosphate binding"/>
    <property type="evidence" value="ECO:0007669"/>
    <property type="project" value="TreeGrafter"/>
</dbReference>
<accession>A0A6P3X0Z0</accession>
<sequence length="301" mass="35214">MSLNKRISYEEEKRKNPELKDSDIQLLKDWCAKQPHLPKIMDSEYALFLHSNYYLMEPTKCTIEQYYTARTHLPEFFSDRDPLGTMQLREAFKVTAHITLEMRTKEGYKIVYSRLIDYEPSHFVYNDTMKYFAMVTDLWLYKEGTAKGHIIIIDMDKVSFAHAGRLSPLGIKKFLYYLQESIPIRLKALHFINTNAVMDIILAMMKPFMKKELMDVLHIHTTNDTLAKFIPVEALPCDCGGKSRPLKEQQEEQLKDIENHREWFLKDEALNRVNEALRVGNSKSATDLFGVEGSFKKLEID</sequence>
<dbReference type="PANTHER" id="PTHR10174:SF213">
    <property type="entry name" value="CRAL-TRIO DOMAIN-CONTAINING PROTEIN"/>
    <property type="match status" value="1"/>
</dbReference>
<dbReference type="GeneID" id="106743038"/>
<feature type="domain" description="CRAL-TRIO" evidence="1">
    <location>
        <begin position="88"/>
        <end position="247"/>
    </location>
</feature>
<dbReference type="OrthoDB" id="6432525at2759"/>
<name>A0A6P3X0Z0_DINQU</name>
<dbReference type="PRINTS" id="PR00180">
    <property type="entry name" value="CRETINALDHBP"/>
</dbReference>
<dbReference type="Gene3D" id="3.40.525.10">
    <property type="entry name" value="CRAL-TRIO lipid binding domain"/>
    <property type="match status" value="1"/>
</dbReference>
<dbReference type="InterPro" id="IPR001251">
    <property type="entry name" value="CRAL-TRIO_dom"/>
</dbReference>
<reference evidence="3" key="1">
    <citation type="submission" date="2025-08" db="UniProtKB">
        <authorList>
            <consortium name="RefSeq"/>
        </authorList>
    </citation>
    <scope>IDENTIFICATION</scope>
</reference>
<dbReference type="SUPFAM" id="SSF52087">
    <property type="entry name" value="CRAL/TRIO domain"/>
    <property type="match status" value="1"/>
</dbReference>
<dbReference type="GO" id="GO:0016020">
    <property type="term" value="C:membrane"/>
    <property type="evidence" value="ECO:0007669"/>
    <property type="project" value="TreeGrafter"/>
</dbReference>
<dbReference type="RefSeq" id="XP_014472010.1">
    <property type="nucleotide sequence ID" value="XM_014616524.1"/>
</dbReference>
<dbReference type="PROSITE" id="PS50191">
    <property type="entry name" value="CRAL_TRIO"/>
    <property type="match status" value="1"/>
</dbReference>
<dbReference type="AlphaFoldDB" id="A0A6P3X0Z0"/>
<dbReference type="Proteomes" id="UP000515204">
    <property type="component" value="Unplaced"/>
</dbReference>
<gene>
    <name evidence="3" type="primary">LOC106743038</name>
</gene>
<dbReference type="InterPro" id="IPR036865">
    <property type="entry name" value="CRAL-TRIO_dom_sf"/>
</dbReference>
<protein>
    <submittedName>
        <fullName evidence="3">Alpha-tocopherol transfer protein-like</fullName>
    </submittedName>
</protein>
<evidence type="ECO:0000313" key="2">
    <source>
        <dbReference type="Proteomes" id="UP000515204"/>
    </source>
</evidence>
<dbReference type="Pfam" id="PF00650">
    <property type="entry name" value="CRAL_TRIO"/>
    <property type="match status" value="1"/>
</dbReference>
<dbReference type="InterPro" id="IPR036273">
    <property type="entry name" value="CRAL/TRIO_N_dom_sf"/>
</dbReference>
<dbReference type="SMART" id="SM00516">
    <property type="entry name" value="SEC14"/>
    <property type="match status" value="1"/>
</dbReference>
<dbReference type="PANTHER" id="PTHR10174">
    <property type="entry name" value="ALPHA-TOCOPHEROL TRANSFER PROTEIN-RELATED"/>
    <property type="match status" value="1"/>
</dbReference>
<keyword evidence="2" id="KW-1185">Reference proteome</keyword>
<dbReference type="SUPFAM" id="SSF46938">
    <property type="entry name" value="CRAL/TRIO N-terminal domain"/>
    <property type="match status" value="1"/>
</dbReference>
<dbReference type="KEGG" id="dqu:106743038"/>
<organism evidence="2 3">
    <name type="scientific">Dinoponera quadriceps</name>
    <name type="common">South American ant</name>
    <dbReference type="NCBI Taxonomy" id="609295"/>
    <lineage>
        <taxon>Eukaryota</taxon>
        <taxon>Metazoa</taxon>
        <taxon>Ecdysozoa</taxon>
        <taxon>Arthropoda</taxon>
        <taxon>Hexapoda</taxon>
        <taxon>Insecta</taxon>
        <taxon>Pterygota</taxon>
        <taxon>Neoptera</taxon>
        <taxon>Endopterygota</taxon>
        <taxon>Hymenoptera</taxon>
        <taxon>Apocrita</taxon>
        <taxon>Aculeata</taxon>
        <taxon>Formicoidea</taxon>
        <taxon>Formicidae</taxon>
        <taxon>Ponerinae</taxon>
        <taxon>Ponerini</taxon>
        <taxon>Dinoponera</taxon>
    </lineage>
</organism>
<proteinExistence type="predicted"/>
<dbReference type="CDD" id="cd00170">
    <property type="entry name" value="SEC14"/>
    <property type="match status" value="1"/>
</dbReference>
<evidence type="ECO:0000259" key="1">
    <source>
        <dbReference type="PROSITE" id="PS50191"/>
    </source>
</evidence>
<evidence type="ECO:0000313" key="3">
    <source>
        <dbReference type="RefSeq" id="XP_014472010.1"/>
    </source>
</evidence>